<feature type="domain" description="FecR N-terminal" evidence="3">
    <location>
        <begin position="11"/>
        <end position="49"/>
    </location>
</feature>
<dbReference type="Proteomes" id="UP000639859">
    <property type="component" value="Unassembled WGS sequence"/>
</dbReference>
<dbReference type="Pfam" id="PF04773">
    <property type="entry name" value="FecR"/>
    <property type="match status" value="1"/>
</dbReference>
<proteinExistence type="predicted"/>
<evidence type="ECO:0000313" key="5">
    <source>
        <dbReference type="Proteomes" id="UP000639859"/>
    </source>
</evidence>
<evidence type="ECO:0000259" key="2">
    <source>
        <dbReference type="Pfam" id="PF04773"/>
    </source>
</evidence>
<feature type="transmembrane region" description="Helical" evidence="1">
    <location>
        <begin position="81"/>
        <end position="101"/>
    </location>
</feature>
<dbReference type="InterPro" id="IPR006860">
    <property type="entry name" value="FecR"/>
</dbReference>
<gene>
    <name evidence="4" type="ORF">I4Q42_11150</name>
</gene>
<comment type="caution">
    <text evidence="4">The sequence shown here is derived from an EMBL/GenBank/DDBJ whole genome shotgun (WGS) entry which is preliminary data.</text>
</comment>
<evidence type="ECO:0000256" key="1">
    <source>
        <dbReference type="SAM" id="Phobius"/>
    </source>
</evidence>
<accession>A0ABS0SZY4</accession>
<feature type="domain" description="FecR protein" evidence="2">
    <location>
        <begin position="113"/>
        <end position="202"/>
    </location>
</feature>
<dbReference type="Pfam" id="PF16220">
    <property type="entry name" value="DUF4880"/>
    <property type="match status" value="1"/>
</dbReference>
<organism evidence="4 5">
    <name type="scientific">Caulobacter hibisci</name>
    <dbReference type="NCBI Taxonomy" id="2035993"/>
    <lineage>
        <taxon>Bacteria</taxon>
        <taxon>Pseudomonadati</taxon>
        <taxon>Pseudomonadota</taxon>
        <taxon>Alphaproteobacteria</taxon>
        <taxon>Caulobacterales</taxon>
        <taxon>Caulobacteraceae</taxon>
        <taxon>Caulobacter</taxon>
    </lineage>
</organism>
<dbReference type="EMBL" id="JADWOX010000006">
    <property type="protein sequence ID" value="MBI1684223.1"/>
    <property type="molecule type" value="Genomic_DNA"/>
</dbReference>
<dbReference type="InterPro" id="IPR032623">
    <property type="entry name" value="FecR_N"/>
</dbReference>
<evidence type="ECO:0000259" key="3">
    <source>
        <dbReference type="Pfam" id="PF16220"/>
    </source>
</evidence>
<evidence type="ECO:0000313" key="4">
    <source>
        <dbReference type="EMBL" id="MBI1684223.1"/>
    </source>
</evidence>
<keyword evidence="1" id="KW-1133">Transmembrane helix</keyword>
<dbReference type="InterPro" id="IPR012373">
    <property type="entry name" value="Ferrdict_sens_TM"/>
</dbReference>
<protein>
    <submittedName>
        <fullName evidence="4">DUF4880 domain-containing protein</fullName>
    </submittedName>
</protein>
<dbReference type="Gene3D" id="2.60.120.1440">
    <property type="match status" value="1"/>
</dbReference>
<dbReference type="RefSeq" id="WP_198576144.1">
    <property type="nucleotide sequence ID" value="NZ_JADWOX010000006.1"/>
</dbReference>
<keyword evidence="5" id="KW-1185">Reference proteome</keyword>
<dbReference type="PIRSF" id="PIRSF018266">
    <property type="entry name" value="FecR"/>
    <property type="match status" value="1"/>
</dbReference>
<reference evidence="4 5" key="1">
    <citation type="submission" date="2020-11" db="EMBL/GenBank/DDBJ databases">
        <title>genome sequence of strain KACC 18849.</title>
        <authorList>
            <person name="Gao J."/>
            <person name="Zhang X."/>
        </authorList>
    </citation>
    <scope>NUCLEOTIDE SEQUENCE [LARGE SCALE GENOMIC DNA]</scope>
    <source>
        <strain evidence="4 5">KACC 18849</strain>
    </source>
</reference>
<keyword evidence="1" id="KW-0472">Membrane</keyword>
<dbReference type="PANTHER" id="PTHR30273">
    <property type="entry name" value="PERIPLASMIC SIGNAL SENSOR AND SIGMA FACTOR ACTIVATOR FECR-RELATED"/>
    <property type="match status" value="1"/>
</dbReference>
<dbReference type="PANTHER" id="PTHR30273:SF2">
    <property type="entry name" value="PROTEIN FECR"/>
    <property type="match status" value="1"/>
</dbReference>
<sequence length="322" mass="34494">MIIGEDDKLREAAASWFARLRAPGGEAARAEFEAWCAQDQARRVAYDRMVERFETSAILGHSRLAGLRMRQSPARRTSPPALWWGALAACVAAAVGLTAVLSQGRTPWSPGSDRYATAVGEIRTLTLANGVRVTLDTDSILTSHIRSGRPILSLERGRARVETPIDLAARAGQARVRASRGVFDLNRLDSDRADITLISGDIAVDAVGGPTPVRDLRLAPGQQVALERGRPSAPHAAPAASRDWPTGLLTFDAAPLDAVLAEANRYSARKIRLADPRLARLQVSGGFRVTRPEELSKALAAAFGLTLRAAPDGDYVLARNAA</sequence>
<name>A0ABS0SZY4_9CAUL</name>
<keyword evidence="1" id="KW-0812">Transmembrane</keyword>